<dbReference type="AlphaFoldDB" id="A0A9R1TMJ6"/>
<dbReference type="SUPFAM" id="SSF54768">
    <property type="entry name" value="dsRNA-binding domain-like"/>
    <property type="match status" value="2"/>
</dbReference>
<dbReference type="InterPro" id="IPR051247">
    <property type="entry name" value="RLC_Component"/>
</dbReference>
<dbReference type="GO" id="GO:0030422">
    <property type="term" value="P:siRNA processing"/>
    <property type="evidence" value="ECO:0007669"/>
    <property type="project" value="TreeGrafter"/>
</dbReference>
<evidence type="ECO:0000313" key="5">
    <source>
        <dbReference type="Proteomes" id="UP000694866"/>
    </source>
</evidence>
<dbReference type="KEGG" id="fas:105271681"/>
<feature type="region of interest" description="Disordered" evidence="3">
    <location>
        <begin position="294"/>
        <end position="332"/>
    </location>
</feature>
<dbReference type="GeneID" id="105271681"/>
<evidence type="ECO:0000313" key="6">
    <source>
        <dbReference type="RefSeq" id="XP_011311691.1"/>
    </source>
</evidence>
<organism evidence="5 6">
    <name type="scientific">Fopius arisanus</name>
    <dbReference type="NCBI Taxonomy" id="64838"/>
    <lineage>
        <taxon>Eukaryota</taxon>
        <taxon>Metazoa</taxon>
        <taxon>Ecdysozoa</taxon>
        <taxon>Arthropoda</taxon>
        <taxon>Hexapoda</taxon>
        <taxon>Insecta</taxon>
        <taxon>Pterygota</taxon>
        <taxon>Neoptera</taxon>
        <taxon>Endopterygota</taxon>
        <taxon>Hymenoptera</taxon>
        <taxon>Apocrita</taxon>
        <taxon>Ichneumonoidea</taxon>
        <taxon>Braconidae</taxon>
        <taxon>Opiinae</taxon>
        <taxon>Fopius</taxon>
    </lineage>
</organism>
<gene>
    <name evidence="6" type="primary">LOC105271681</name>
</gene>
<dbReference type="PROSITE" id="PS50137">
    <property type="entry name" value="DS_RBD"/>
    <property type="match status" value="2"/>
</dbReference>
<dbReference type="GO" id="GO:0005634">
    <property type="term" value="C:nucleus"/>
    <property type="evidence" value="ECO:0007669"/>
    <property type="project" value="TreeGrafter"/>
</dbReference>
<dbReference type="Gene3D" id="3.30.160.20">
    <property type="match status" value="2"/>
</dbReference>
<evidence type="ECO:0000256" key="3">
    <source>
        <dbReference type="SAM" id="MobiDB-lite"/>
    </source>
</evidence>
<dbReference type="GO" id="GO:0005737">
    <property type="term" value="C:cytoplasm"/>
    <property type="evidence" value="ECO:0007669"/>
    <property type="project" value="TreeGrafter"/>
</dbReference>
<dbReference type="GO" id="GO:0070578">
    <property type="term" value="C:RISC-loading complex"/>
    <property type="evidence" value="ECO:0007669"/>
    <property type="project" value="TreeGrafter"/>
</dbReference>
<dbReference type="GO" id="GO:0003725">
    <property type="term" value="F:double-stranded RNA binding"/>
    <property type="evidence" value="ECO:0007669"/>
    <property type="project" value="TreeGrafter"/>
</dbReference>
<accession>A0A9R1TMJ6</accession>
<keyword evidence="5" id="KW-1185">Reference proteome</keyword>
<dbReference type="GO" id="GO:0016442">
    <property type="term" value="C:RISC complex"/>
    <property type="evidence" value="ECO:0007669"/>
    <property type="project" value="TreeGrafter"/>
</dbReference>
<evidence type="ECO:0000256" key="2">
    <source>
        <dbReference type="PROSITE-ProRule" id="PRU00266"/>
    </source>
</evidence>
<dbReference type="PANTHER" id="PTHR46205:SF3">
    <property type="entry name" value="LOQUACIOUS, ISOFORM B"/>
    <property type="match status" value="1"/>
</dbReference>
<keyword evidence="1 2" id="KW-0694">RNA-binding</keyword>
<dbReference type="OrthoDB" id="7699898at2759"/>
<dbReference type="RefSeq" id="XP_011311691.1">
    <property type="nucleotide sequence ID" value="XM_011313389.1"/>
</dbReference>
<dbReference type="SMART" id="SM00358">
    <property type="entry name" value="DSRM"/>
    <property type="match status" value="2"/>
</dbReference>
<evidence type="ECO:0000256" key="1">
    <source>
        <dbReference type="ARBA" id="ARBA00022884"/>
    </source>
</evidence>
<dbReference type="PANTHER" id="PTHR46205">
    <property type="entry name" value="LOQUACIOUS, ISOFORM B"/>
    <property type="match status" value="1"/>
</dbReference>
<protein>
    <recommendedName>
        <fullName evidence="4">DRBM domain-containing protein</fullName>
    </recommendedName>
</protein>
<dbReference type="GO" id="GO:0035197">
    <property type="term" value="F:siRNA binding"/>
    <property type="evidence" value="ECO:0007669"/>
    <property type="project" value="TreeGrafter"/>
</dbReference>
<feature type="domain" description="DRBM" evidence="4">
    <location>
        <begin position="166"/>
        <end position="234"/>
    </location>
</feature>
<name>A0A9R1TMJ6_9HYME</name>
<dbReference type="InterPro" id="IPR014720">
    <property type="entry name" value="dsRBD_dom"/>
</dbReference>
<dbReference type="Pfam" id="PF00035">
    <property type="entry name" value="dsrm"/>
    <property type="match status" value="2"/>
</dbReference>
<evidence type="ECO:0000259" key="4">
    <source>
        <dbReference type="PROSITE" id="PS50137"/>
    </source>
</evidence>
<feature type="compositionally biased region" description="Low complexity" evidence="3">
    <location>
        <begin position="312"/>
        <end position="330"/>
    </location>
</feature>
<proteinExistence type="predicted"/>
<reference evidence="6" key="1">
    <citation type="submission" date="2025-08" db="UniProtKB">
        <authorList>
            <consortium name="RefSeq"/>
        </authorList>
    </citation>
    <scope>IDENTIFICATION</scope>
    <source>
        <strain evidence="6">USDA-PBARC FA_bdor</strain>
        <tissue evidence="6">Whole organism</tissue>
    </source>
</reference>
<dbReference type="Proteomes" id="UP000694866">
    <property type="component" value="Unplaced"/>
</dbReference>
<sequence length="767" mass="86920">MATTLLLVIPVEVVGRKNNNFHRCETLPPLHIHASKRNNYRITFNGIIIISSVNQRKFSYKGVSMMSKKKAKIEVGKTPISVLHEKLAKAGCSLPKYELVYDWTLKTTNVSKFTWKVIAAGKEAYGTDNNKKKAKQDAARNMLMQICDDVELLKALPQNAGDNIQNHIGNLSMFCSRNALPQPNYYEDDEDGPAHSRRFYWNCIVGQHREVGCAHTTKLAKQLAAQAMYLKLIAVVHEPNDSHLPDYRLNTEFMPLCKIEKTEKILAGESEDMDVCENEHAESVSLRSFHHTHQQMENHENVDRNSNFNNLSPSDSASASASASVSSSNSTNFTITSEEYHEKKYKGQLSSFTDWMVPITSKTYDDDLITKENNRTNISQHQESHGVVREIKYSQVINGNIDSSEDQISVEVERLEAEEIDVTEHNIKPDIHFKIKLESLISSMSTRELDIAMPREQQNNHSNELVVQELSNNSGMVHCSAIESKKNDETLQNARNNLNPSIETTDTPDVKFKMDMDITADESMRDEYFNHAQDKKKMVSMAATVSNVTSHCHTKVNDNLQKCHDFETTISGSNKHVINMTMYGTQMTSNVNVWKLNPMQTSSTANLTQDSKNGNSVTGGDSDNEKNSNILTLIQGNGERMKMVEVKKPVEIKISDYYYMMLIGHGVDLKPKVCNRIRHLVEALTKCDFIEYPHIVDQGIEILKEIVVLIDLHLDRVVYIADDGDYIVVIRINSISEIVEMTKNCDFHQANRSVFFKVIGKLDKMLM</sequence>
<dbReference type="GO" id="GO:0070920">
    <property type="term" value="P:regulation of regulatory ncRNA processing"/>
    <property type="evidence" value="ECO:0007669"/>
    <property type="project" value="TreeGrafter"/>
</dbReference>
<feature type="region of interest" description="Disordered" evidence="3">
    <location>
        <begin position="602"/>
        <end position="628"/>
    </location>
</feature>
<feature type="compositionally biased region" description="Basic and acidic residues" evidence="3">
    <location>
        <begin position="294"/>
        <end position="303"/>
    </location>
</feature>
<feature type="domain" description="DRBM" evidence="4">
    <location>
        <begin position="78"/>
        <end position="148"/>
    </location>
</feature>